<comment type="caution">
    <text evidence="2">The sequence shown here is derived from an EMBL/GenBank/DDBJ whole genome shotgun (WGS) entry which is preliminary data.</text>
</comment>
<gene>
    <name evidence="2" type="ORF">MVEN_01625900</name>
</gene>
<dbReference type="EMBL" id="JACAZI010000014">
    <property type="protein sequence ID" value="KAF7344657.1"/>
    <property type="molecule type" value="Genomic_DNA"/>
</dbReference>
<keyword evidence="3" id="KW-1185">Reference proteome</keyword>
<reference evidence="2" key="1">
    <citation type="submission" date="2020-05" db="EMBL/GenBank/DDBJ databases">
        <title>Mycena genomes resolve the evolution of fungal bioluminescence.</title>
        <authorList>
            <person name="Tsai I.J."/>
        </authorList>
    </citation>
    <scope>NUCLEOTIDE SEQUENCE</scope>
    <source>
        <strain evidence="2">CCC161011</strain>
    </source>
</reference>
<keyword evidence="1" id="KW-0812">Transmembrane</keyword>
<dbReference type="OrthoDB" id="2575973at2759"/>
<keyword evidence="1" id="KW-0472">Membrane</keyword>
<evidence type="ECO:0000256" key="1">
    <source>
        <dbReference type="SAM" id="Phobius"/>
    </source>
</evidence>
<proteinExistence type="predicted"/>
<evidence type="ECO:0000313" key="3">
    <source>
        <dbReference type="Proteomes" id="UP000620124"/>
    </source>
</evidence>
<sequence>MTHTPSRSIKTQRLPFHLHRSLLSDPSNPLRRRPPHLLALSRTHFIMFTLRLASLFFLAIATFVAASPVAVLEPEPVPIATVEKRASISSIDGVLNTLQGKVGSILPQMETLVSTATVTEANVAPLVLELVLAIDTATTSLSFLRLGLKKRQSEQDVANLVAGIVSDVANMFNGVEGSAPSGSGSLPDLSGLLSTVDLALNSLLVSLDGLLAGVLTIVTGLLGVGDVTGILGSLGLTSVLGLLAL</sequence>
<accession>A0A8H6XP81</accession>
<feature type="transmembrane region" description="Helical" evidence="1">
    <location>
        <begin position="45"/>
        <end position="66"/>
    </location>
</feature>
<dbReference type="Proteomes" id="UP000620124">
    <property type="component" value="Unassembled WGS sequence"/>
</dbReference>
<organism evidence="2 3">
    <name type="scientific">Mycena venus</name>
    <dbReference type="NCBI Taxonomy" id="2733690"/>
    <lineage>
        <taxon>Eukaryota</taxon>
        <taxon>Fungi</taxon>
        <taxon>Dikarya</taxon>
        <taxon>Basidiomycota</taxon>
        <taxon>Agaricomycotina</taxon>
        <taxon>Agaricomycetes</taxon>
        <taxon>Agaricomycetidae</taxon>
        <taxon>Agaricales</taxon>
        <taxon>Marasmiineae</taxon>
        <taxon>Mycenaceae</taxon>
        <taxon>Mycena</taxon>
    </lineage>
</organism>
<dbReference type="AlphaFoldDB" id="A0A8H6XP81"/>
<evidence type="ECO:0000313" key="2">
    <source>
        <dbReference type="EMBL" id="KAF7344657.1"/>
    </source>
</evidence>
<name>A0A8H6XP81_9AGAR</name>
<keyword evidence="1" id="KW-1133">Transmembrane helix</keyword>
<protein>
    <submittedName>
        <fullName evidence="2">Sc15 protein</fullName>
    </submittedName>
</protein>